<gene>
    <name evidence="2" type="ORF">EG242_13410</name>
</gene>
<feature type="signal peptide" evidence="1">
    <location>
        <begin position="1"/>
        <end position="18"/>
    </location>
</feature>
<reference evidence="2 3" key="1">
    <citation type="submission" date="2018-11" db="EMBL/GenBank/DDBJ databases">
        <title>Flavobacterium sp. nov., YIM 102796 draft genome.</title>
        <authorList>
            <person name="Li G."/>
            <person name="Jiang Y."/>
        </authorList>
    </citation>
    <scope>NUCLEOTIDE SEQUENCE [LARGE SCALE GENOMIC DNA]</scope>
    <source>
        <strain evidence="2 3">YIM 102796</strain>
    </source>
</reference>
<evidence type="ECO:0000313" key="3">
    <source>
        <dbReference type="Proteomes" id="UP000268372"/>
    </source>
</evidence>
<dbReference type="RefSeq" id="WP_124900372.1">
    <property type="nucleotide sequence ID" value="NZ_RQTJ01000041.1"/>
</dbReference>
<dbReference type="EMBL" id="RQTJ01000041">
    <property type="protein sequence ID" value="RRA90812.1"/>
    <property type="molecule type" value="Genomic_DNA"/>
</dbReference>
<organism evidence="2 3">
    <name type="scientific">Paenimyroides viscosum</name>
    <dbReference type="NCBI Taxonomy" id="2488729"/>
    <lineage>
        <taxon>Bacteria</taxon>
        <taxon>Pseudomonadati</taxon>
        <taxon>Bacteroidota</taxon>
        <taxon>Flavobacteriia</taxon>
        <taxon>Flavobacteriales</taxon>
        <taxon>Flavobacteriaceae</taxon>
        <taxon>Paenimyroides</taxon>
    </lineage>
</organism>
<accession>A0A3P1AS96</accession>
<evidence type="ECO:0000313" key="2">
    <source>
        <dbReference type="EMBL" id="RRA90812.1"/>
    </source>
</evidence>
<dbReference type="AlphaFoldDB" id="A0A3P1AS96"/>
<feature type="chain" id="PRO_5018285826" evidence="1">
    <location>
        <begin position="19"/>
        <end position="468"/>
    </location>
</feature>
<dbReference type="Proteomes" id="UP000268372">
    <property type="component" value="Unassembled WGS sequence"/>
</dbReference>
<protein>
    <submittedName>
        <fullName evidence="2">DUF4932 domain-containing protein</fullName>
    </submittedName>
</protein>
<keyword evidence="1" id="KW-0732">Signal</keyword>
<proteinExistence type="predicted"/>
<name>A0A3P1AS96_9FLAO</name>
<comment type="caution">
    <text evidence="2">The sequence shown here is derived from an EMBL/GenBank/DDBJ whole genome shotgun (WGS) entry which is preliminary data.</text>
</comment>
<dbReference type="OrthoDB" id="6395228at2"/>
<sequence length="468" mass="54741">MKKLFTLLFTCGTMMVHAQQIFKTNSDYLQVKVNNVLQADNWIVGKDINIGAFEAETTKENNTVTYSDGKDSISFDLKLGEQIDFLILKNNKDTISQQLVGVEPNVNFTQEYVVKYKNKTVVAIPEVSELVNIMMALHPDAEKEGNMFDTSTEYYKKVKEHFAAYINHPALDTIKKYITDINYIKEYDVHLFSRDSYNYYYALKMTACGYHFDKNGHIINDENIKEMGKGYYSFNPLKDVKMFEDFVRVSNFRQFYKENQPYYNNLLETYSQLNPIQKMQAWLDNKFGFSYGSYLVYFSPLVYGAHSTRGYQSNGFKQTAMFIARADYDESLSEIQNELAESRIVFTEIDHNYVNPVSDKFLEKINKALSNRDVWAQPTITNAYDSPYKLFNEYMTFAVYSLYLNDNYRKEDVEEYLPKLNKTMAINRGFSKFTEFNQVLLAKYKEDTAVSIKALYEYILDWCEGQNK</sequence>
<keyword evidence="3" id="KW-1185">Reference proteome</keyword>
<evidence type="ECO:0000256" key="1">
    <source>
        <dbReference type="SAM" id="SignalP"/>
    </source>
</evidence>